<dbReference type="InterPro" id="IPR008905">
    <property type="entry name" value="EIF3C_N_dom"/>
</dbReference>
<dbReference type="Proteomes" id="UP001175271">
    <property type="component" value="Unassembled WGS sequence"/>
</dbReference>
<sequence length="311" mass="36562">MWQMYMLRIEHLYYKYAPEENGESDAAMQLLQELCTKVYAFPEAKRERQRAMLCQIYHHALHDRWHRARDLMLMSHLQAIVDHSDVSSQILYNRTICQLVLCAFCHGFIREAHQRLSEIQNTQRVKELLAQSCLITPRQAEKTPEQEKIERSRQIPYHMHINIELMEFVYLICSMLLEIPNLACHEYDTRRRLLSRSFNYQLKLSEKSPLAKGRLFTLSMILSIASILRFRLGHINRFPSKGLRCIRSKHKCCLKEKTPRLRHSPEALEDPQKNRIIARCVNSDGTSAAPPEGAVYPRDYVRTSAILLRMP</sequence>
<evidence type="ECO:0000259" key="4">
    <source>
        <dbReference type="Pfam" id="PF05470"/>
    </source>
</evidence>
<keyword evidence="1" id="KW-0963">Cytoplasm</keyword>
<dbReference type="AlphaFoldDB" id="A0AA39IIM8"/>
<gene>
    <name evidence="5" type="ORF">QR680_008585</name>
</gene>
<dbReference type="InterPro" id="IPR027516">
    <property type="entry name" value="EIF3C"/>
</dbReference>
<comment type="caution">
    <text evidence="5">The sequence shown here is derived from an EMBL/GenBank/DDBJ whole genome shotgun (WGS) entry which is preliminary data.</text>
</comment>
<evidence type="ECO:0000313" key="5">
    <source>
        <dbReference type="EMBL" id="KAK0424271.1"/>
    </source>
</evidence>
<dbReference type="GO" id="GO:0003723">
    <property type="term" value="F:RNA binding"/>
    <property type="evidence" value="ECO:0007669"/>
    <property type="project" value="InterPro"/>
</dbReference>
<name>A0AA39IIM8_9BILA</name>
<protein>
    <recommendedName>
        <fullName evidence="4">Eukaryotic translation initiation factor 3 subunit C N-terminal domain-containing protein</fullName>
    </recommendedName>
</protein>
<keyword evidence="3" id="KW-0648">Protein biosynthesis</keyword>
<dbReference type="GO" id="GO:0003743">
    <property type="term" value="F:translation initiation factor activity"/>
    <property type="evidence" value="ECO:0007669"/>
    <property type="project" value="UniProtKB-KW"/>
</dbReference>
<reference evidence="5" key="1">
    <citation type="submission" date="2023-06" db="EMBL/GenBank/DDBJ databases">
        <title>Genomic analysis of the entomopathogenic nematode Steinernema hermaphroditum.</title>
        <authorList>
            <person name="Schwarz E.M."/>
            <person name="Heppert J.K."/>
            <person name="Baniya A."/>
            <person name="Schwartz H.T."/>
            <person name="Tan C.-H."/>
            <person name="Antoshechkin I."/>
            <person name="Sternberg P.W."/>
            <person name="Goodrich-Blair H."/>
            <person name="Dillman A.R."/>
        </authorList>
    </citation>
    <scope>NUCLEOTIDE SEQUENCE</scope>
    <source>
        <strain evidence="5">PS9179</strain>
        <tissue evidence="5">Whole animal</tissue>
    </source>
</reference>
<organism evidence="5 6">
    <name type="scientific">Steinernema hermaphroditum</name>
    <dbReference type="NCBI Taxonomy" id="289476"/>
    <lineage>
        <taxon>Eukaryota</taxon>
        <taxon>Metazoa</taxon>
        <taxon>Ecdysozoa</taxon>
        <taxon>Nematoda</taxon>
        <taxon>Chromadorea</taxon>
        <taxon>Rhabditida</taxon>
        <taxon>Tylenchina</taxon>
        <taxon>Panagrolaimomorpha</taxon>
        <taxon>Strongyloidoidea</taxon>
        <taxon>Steinernematidae</taxon>
        <taxon>Steinernema</taxon>
    </lineage>
</organism>
<dbReference type="GO" id="GO:0031369">
    <property type="term" value="F:translation initiation factor binding"/>
    <property type="evidence" value="ECO:0007669"/>
    <property type="project" value="InterPro"/>
</dbReference>
<dbReference type="PANTHER" id="PTHR13937">
    <property type="entry name" value="EUKARYOTIC TRANSLATION INITATION FACTOR 3, SUBUNIT 8 EIF3S8 -RELATED"/>
    <property type="match status" value="1"/>
</dbReference>
<dbReference type="GO" id="GO:0005852">
    <property type="term" value="C:eukaryotic translation initiation factor 3 complex"/>
    <property type="evidence" value="ECO:0007669"/>
    <property type="project" value="InterPro"/>
</dbReference>
<keyword evidence="6" id="KW-1185">Reference proteome</keyword>
<accession>A0AA39IIM8</accession>
<evidence type="ECO:0000256" key="2">
    <source>
        <dbReference type="ARBA" id="ARBA00022540"/>
    </source>
</evidence>
<evidence type="ECO:0000313" key="6">
    <source>
        <dbReference type="Proteomes" id="UP001175271"/>
    </source>
</evidence>
<evidence type="ECO:0000256" key="1">
    <source>
        <dbReference type="ARBA" id="ARBA00022490"/>
    </source>
</evidence>
<dbReference type="EMBL" id="JAUCMV010000001">
    <property type="protein sequence ID" value="KAK0424271.1"/>
    <property type="molecule type" value="Genomic_DNA"/>
</dbReference>
<dbReference type="Pfam" id="PF05470">
    <property type="entry name" value="eIF-3c_N"/>
    <property type="match status" value="1"/>
</dbReference>
<evidence type="ECO:0000256" key="3">
    <source>
        <dbReference type="ARBA" id="ARBA00022917"/>
    </source>
</evidence>
<dbReference type="PANTHER" id="PTHR13937:SF0">
    <property type="entry name" value="EUKARYOTIC TRANSLATION INITIATION FACTOR 3 SUBUNIT C-RELATED"/>
    <property type="match status" value="1"/>
</dbReference>
<feature type="domain" description="Eukaryotic translation initiation factor 3 subunit C N-terminal" evidence="4">
    <location>
        <begin position="5"/>
        <end position="188"/>
    </location>
</feature>
<keyword evidence="2" id="KW-0396">Initiation factor</keyword>
<proteinExistence type="predicted"/>